<feature type="transmembrane region" description="Helical" evidence="2">
    <location>
        <begin position="7"/>
        <end position="34"/>
    </location>
</feature>
<feature type="transmembrane region" description="Helical" evidence="2">
    <location>
        <begin position="46"/>
        <end position="65"/>
    </location>
</feature>
<keyword evidence="1" id="KW-0175">Coiled coil</keyword>
<accession>A0ABN3VML0</accession>
<evidence type="ECO:0000313" key="3">
    <source>
        <dbReference type="EMBL" id="GAA2818164.1"/>
    </source>
</evidence>
<protein>
    <recommendedName>
        <fullName evidence="5">Zn-dependent protease with chaperone function</fullName>
    </recommendedName>
</protein>
<proteinExistence type="predicted"/>
<dbReference type="Proteomes" id="UP001500979">
    <property type="component" value="Unassembled WGS sequence"/>
</dbReference>
<sequence length="655" mass="69153">MRGPWRAILALALHIGFFALPIGLVLGLLAIAALTFGYDRGGGLRAALAAVVVGAVIAVGLRAVLRTRNQPRGVAVDRSEQPGLWKAVQSIADAAGAPAIHEVRITSEPHAGVREDTALLGLRVRRRYLEIGLPYLAGLTVSELRAVLAREIGRFSGSRRLTAMAHRAATSVERTADGLTGGPTKWLFAGYARLLTATAATTAGDLELTGDAVSARVAGKKAAVTALRKTTAIGFGWREYAEEYLSMAVSVGRTPDVLLGFRSFMENPERKPRLAERAKQAIAEEVPAGDHTTTKVRIDAIKRGGGGDREVDDKPAFALLRSPRKSVPELEDRLLVDGLGPRVPWPELARLAGAEQVHQQAALLSSAVSQSGVSADPAIGGILQAVHRGEGPDLINPALNPGLDPGRVAEAAVDTLTELLGGAVVDSLVCAGRAHHELNWAGPSVVRLASGRPLDPDRLVRPAVADPRLVPGLHRALVELGVALNHRRPPAAEPEAESAGVVSPVECAGERYDLVVTDRGLLLLPSRASTAQRLLAGASARARRAEQRELAELAEAAVADLRERAGAQWVDSRDVASANLVQERRGWSLSLELYLDDYAVSALDEGVVRAGPDDSAAVALRSTADSVEHGDPYGGLGELMGARMVVDDQRDFADG</sequence>
<reference evidence="3 4" key="1">
    <citation type="journal article" date="2019" name="Int. J. Syst. Evol. Microbiol.">
        <title>The Global Catalogue of Microorganisms (GCM) 10K type strain sequencing project: providing services to taxonomists for standard genome sequencing and annotation.</title>
        <authorList>
            <consortium name="The Broad Institute Genomics Platform"/>
            <consortium name="The Broad Institute Genome Sequencing Center for Infectious Disease"/>
            <person name="Wu L."/>
            <person name="Ma J."/>
        </authorList>
    </citation>
    <scope>NUCLEOTIDE SEQUENCE [LARGE SCALE GENOMIC DNA]</scope>
    <source>
        <strain evidence="3 4">JCM 9383</strain>
    </source>
</reference>
<name>A0ABN3VML0_9PSEU</name>
<keyword evidence="2" id="KW-1133">Transmembrane helix</keyword>
<evidence type="ECO:0000256" key="1">
    <source>
        <dbReference type="SAM" id="Coils"/>
    </source>
</evidence>
<keyword evidence="2" id="KW-0812">Transmembrane</keyword>
<evidence type="ECO:0000313" key="4">
    <source>
        <dbReference type="Proteomes" id="UP001500979"/>
    </source>
</evidence>
<dbReference type="RefSeq" id="WP_344685809.1">
    <property type="nucleotide sequence ID" value="NZ_BAAAUX010000033.1"/>
</dbReference>
<dbReference type="EMBL" id="BAAAUX010000033">
    <property type="protein sequence ID" value="GAA2818164.1"/>
    <property type="molecule type" value="Genomic_DNA"/>
</dbReference>
<dbReference type="CDD" id="cd07328">
    <property type="entry name" value="M48_Ste24p_like"/>
    <property type="match status" value="1"/>
</dbReference>
<organism evidence="3 4">
    <name type="scientific">Saccharopolyspora taberi</name>
    <dbReference type="NCBI Taxonomy" id="60895"/>
    <lineage>
        <taxon>Bacteria</taxon>
        <taxon>Bacillati</taxon>
        <taxon>Actinomycetota</taxon>
        <taxon>Actinomycetes</taxon>
        <taxon>Pseudonocardiales</taxon>
        <taxon>Pseudonocardiaceae</taxon>
        <taxon>Saccharopolyspora</taxon>
    </lineage>
</organism>
<gene>
    <name evidence="3" type="ORF">GCM10010470_61910</name>
</gene>
<evidence type="ECO:0008006" key="5">
    <source>
        <dbReference type="Google" id="ProtNLM"/>
    </source>
</evidence>
<feature type="coiled-coil region" evidence="1">
    <location>
        <begin position="528"/>
        <end position="564"/>
    </location>
</feature>
<comment type="caution">
    <text evidence="3">The sequence shown here is derived from an EMBL/GenBank/DDBJ whole genome shotgun (WGS) entry which is preliminary data.</text>
</comment>
<keyword evidence="2" id="KW-0472">Membrane</keyword>
<evidence type="ECO:0000256" key="2">
    <source>
        <dbReference type="SAM" id="Phobius"/>
    </source>
</evidence>
<keyword evidence="4" id="KW-1185">Reference proteome</keyword>